<keyword evidence="1" id="KW-1133">Transmembrane helix</keyword>
<evidence type="ECO:0000313" key="2">
    <source>
        <dbReference type="EMBL" id="MFL2028794.1"/>
    </source>
</evidence>
<proteinExistence type="predicted"/>
<dbReference type="Pfam" id="PF16069">
    <property type="entry name" value="DUF4811"/>
    <property type="match status" value="1"/>
</dbReference>
<dbReference type="EMBL" id="JBGQPK010000010">
    <property type="protein sequence ID" value="MFL2028794.1"/>
    <property type="molecule type" value="Genomic_DNA"/>
</dbReference>
<feature type="transmembrane region" description="Helical" evidence="1">
    <location>
        <begin position="31"/>
        <end position="47"/>
    </location>
</feature>
<protein>
    <submittedName>
        <fullName evidence="2">DUF4811 domain-containing protein</fullName>
    </submittedName>
</protein>
<sequence>MIIAVIIILAILLFISMVSLAKPLTRNIVSLIFAALLALSIFFLTANDRDHFGMKKVSTTTTTDLISVSPSSQMKLLLYQDVGTSSKNRVYIYKTHKVQKKSTTTNPDPTKAANQVKTISGTPKVTTRTVRWEYKNNSYKLWFGIANNDHKVVKRYNTFSINKDWLTLSSQQAKELQKLVKQDSTKMKQDAQTYVTAAVKTALTDAMQQDPTMSAAQQQALTKTTTEKATAAYQAQAMAKLVAQVKK</sequence>
<reference evidence="2 3" key="1">
    <citation type="submission" date="2024-08" db="EMBL/GenBank/DDBJ databases">
        <authorList>
            <person name="Arias E."/>
        </authorList>
    </citation>
    <scope>NUCLEOTIDE SEQUENCE [LARGE SCALE GENOMIC DNA]</scope>
    <source>
        <strain evidence="2 3">FAM 25317</strain>
    </source>
</reference>
<dbReference type="InterPro" id="IPR032083">
    <property type="entry name" value="DUF4811"/>
</dbReference>
<dbReference type="Proteomes" id="UP001625389">
    <property type="component" value="Unassembled WGS sequence"/>
</dbReference>
<keyword evidence="1" id="KW-0812">Transmembrane</keyword>
<comment type="caution">
    <text evidence="2">The sequence shown here is derived from an EMBL/GenBank/DDBJ whole genome shotgun (WGS) entry which is preliminary data.</text>
</comment>
<dbReference type="RefSeq" id="WP_125549925.1">
    <property type="nucleotide sequence ID" value="NZ_JBGQPK010000010.1"/>
</dbReference>
<keyword evidence="3" id="KW-1185">Reference proteome</keyword>
<keyword evidence="1" id="KW-0472">Membrane</keyword>
<gene>
    <name evidence="2" type="ORF">ACEN34_04100</name>
</gene>
<evidence type="ECO:0000313" key="3">
    <source>
        <dbReference type="Proteomes" id="UP001625389"/>
    </source>
</evidence>
<name>A0ABW8UAA1_9LACO</name>
<evidence type="ECO:0000256" key="1">
    <source>
        <dbReference type="SAM" id="Phobius"/>
    </source>
</evidence>
<organism evidence="2 3">
    <name type="scientific">Loigolactobacillus zhaoyuanensis</name>
    <dbReference type="NCBI Taxonomy" id="2486017"/>
    <lineage>
        <taxon>Bacteria</taxon>
        <taxon>Bacillati</taxon>
        <taxon>Bacillota</taxon>
        <taxon>Bacilli</taxon>
        <taxon>Lactobacillales</taxon>
        <taxon>Lactobacillaceae</taxon>
        <taxon>Loigolactobacillus</taxon>
    </lineage>
</organism>
<accession>A0ABW8UAA1</accession>